<feature type="domain" description="HTH CENPB-type" evidence="5">
    <location>
        <begin position="70"/>
        <end position="145"/>
    </location>
</feature>
<evidence type="ECO:0000313" key="6">
    <source>
        <dbReference type="EMBL" id="GBP14338.1"/>
    </source>
</evidence>
<dbReference type="Pfam" id="PF05225">
    <property type="entry name" value="HTH_psq"/>
    <property type="match status" value="1"/>
</dbReference>
<dbReference type="InterPro" id="IPR006600">
    <property type="entry name" value="HTH_CenpB_DNA-bd_dom"/>
</dbReference>
<dbReference type="GO" id="GO:0003677">
    <property type="term" value="F:DNA binding"/>
    <property type="evidence" value="ECO:0007669"/>
    <property type="project" value="UniProtKB-KW"/>
</dbReference>
<reference evidence="6 7" key="1">
    <citation type="journal article" date="2019" name="Commun. Biol.">
        <title>The bagworm genome reveals a unique fibroin gene that provides high tensile strength.</title>
        <authorList>
            <person name="Kono N."/>
            <person name="Nakamura H."/>
            <person name="Ohtoshi R."/>
            <person name="Tomita M."/>
            <person name="Numata K."/>
            <person name="Arakawa K."/>
        </authorList>
    </citation>
    <scope>NUCLEOTIDE SEQUENCE [LARGE SCALE GENOMIC DNA]</scope>
</reference>
<feature type="coiled-coil region" evidence="4">
    <location>
        <begin position="572"/>
        <end position="616"/>
    </location>
</feature>
<evidence type="ECO:0000256" key="3">
    <source>
        <dbReference type="ARBA" id="ARBA00023242"/>
    </source>
</evidence>
<dbReference type="GO" id="GO:0005634">
    <property type="term" value="C:nucleus"/>
    <property type="evidence" value="ECO:0007669"/>
    <property type="project" value="UniProtKB-SubCell"/>
</dbReference>
<keyword evidence="7" id="KW-1185">Reference proteome</keyword>
<dbReference type="SUPFAM" id="SSF46689">
    <property type="entry name" value="Homeodomain-like"/>
    <property type="match status" value="1"/>
</dbReference>
<accession>A0A4C1TLS9</accession>
<proteinExistence type="predicted"/>
<keyword evidence="3" id="KW-0539">Nucleus</keyword>
<dbReference type="PANTHER" id="PTHR19303">
    <property type="entry name" value="TRANSPOSON"/>
    <property type="match status" value="1"/>
</dbReference>
<keyword evidence="4" id="KW-0175">Coiled coil</keyword>
<dbReference type="InterPro" id="IPR009057">
    <property type="entry name" value="Homeodomain-like_sf"/>
</dbReference>
<keyword evidence="2" id="KW-0238">DNA-binding</keyword>
<sequence length="617" mass="70193">MAKTKKSSKNTKKQVKNVSFKKKKCNYKHENLILAVKEAQEGKSIAKLSRKYQIPESTIRDRKIGKYVDKPPGPSTVLSAKEECELVAWIFLCTSRGFLVTKHQLIESVKLICDHDKRKTPFNNNRPGRGWYDSFLKHHPTLSERIAENVSLNRAKVSEEHIRSWFTEIKSYLTDEDLLLIDSTRIFNSDEAAVSLNPKPPTVLAPKGLKNVYNVVNNNEKENVTVLVTANAAGTLAPTLVLFSGESLPKDVIKVGPANYSFGHSENETTEENTKNIEGLAFLESLIDKTKLESFKNHGSSNWTGLEEDKSLFDVWRIFRLKEPQCLQGNYLEDADNIAIPPEQNLEPLSDPIDMSKDDETMENDNVDLLLGLTFDIHGNLIQDLNTTEQLTENFLTPELPVVIDSHQSTDILSSTPVPEDSVLSNQETPTISLIPPEPRLLVIEETPNVASDAMEIKVPESGEVIPEKSLVIRPNVLELEIHSFDEALATSENFDREKILPLEDVSNNCDLEVEKFSDPFQKLLHWPRCDLSTKNKKRAINSMKIPSVLTSTQWQSIKKAKENEIQSKKEAIVLRRKIKIEKQEIMKKEKEKKRVRKEEEILRKEQIKLKKEKQKS</sequence>
<comment type="subcellular location">
    <subcellularLocation>
        <location evidence="1">Nucleus</location>
    </subcellularLocation>
</comment>
<dbReference type="InterPro" id="IPR050863">
    <property type="entry name" value="CenT-Element_Derived"/>
</dbReference>
<evidence type="ECO:0000256" key="1">
    <source>
        <dbReference type="ARBA" id="ARBA00004123"/>
    </source>
</evidence>
<evidence type="ECO:0000256" key="4">
    <source>
        <dbReference type="SAM" id="Coils"/>
    </source>
</evidence>
<protein>
    <recommendedName>
        <fullName evidence="5">HTH CENPB-type domain-containing protein</fullName>
    </recommendedName>
</protein>
<name>A0A4C1TLS9_EUMVA</name>
<organism evidence="6 7">
    <name type="scientific">Eumeta variegata</name>
    <name type="common">Bagworm moth</name>
    <name type="synonym">Eumeta japonica</name>
    <dbReference type="NCBI Taxonomy" id="151549"/>
    <lineage>
        <taxon>Eukaryota</taxon>
        <taxon>Metazoa</taxon>
        <taxon>Ecdysozoa</taxon>
        <taxon>Arthropoda</taxon>
        <taxon>Hexapoda</taxon>
        <taxon>Insecta</taxon>
        <taxon>Pterygota</taxon>
        <taxon>Neoptera</taxon>
        <taxon>Endopterygota</taxon>
        <taxon>Lepidoptera</taxon>
        <taxon>Glossata</taxon>
        <taxon>Ditrysia</taxon>
        <taxon>Tineoidea</taxon>
        <taxon>Psychidae</taxon>
        <taxon>Oiketicinae</taxon>
        <taxon>Eumeta</taxon>
    </lineage>
</organism>
<evidence type="ECO:0000259" key="5">
    <source>
        <dbReference type="PROSITE" id="PS51253"/>
    </source>
</evidence>
<dbReference type="Proteomes" id="UP000299102">
    <property type="component" value="Unassembled WGS sequence"/>
</dbReference>
<dbReference type="PROSITE" id="PS51253">
    <property type="entry name" value="HTH_CENPB"/>
    <property type="match status" value="1"/>
</dbReference>
<gene>
    <name evidence="6" type="ORF">EVAR_92338_1</name>
</gene>
<evidence type="ECO:0000313" key="7">
    <source>
        <dbReference type="Proteomes" id="UP000299102"/>
    </source>
</evidence>
<dbReference type="AlphaFoldDB" id="A0A4C1TLS9"/>
<dbReference type="OrthoDB" id="71166at2759"/>
<dbReference type="InterPro" id="IPR007889">
    <property type="entry name" value="HTH_Psq"/>
</dbReference>
<evidence type="ECO:0000256" key="2">
    <source>
        <dbReference type="ARBA" id="ARBA00023125"/>
    </source>
</evidence>
<comment type="caution">
    <text evidence="6">The sequence shown here is derived from an EMBL/GenBank/DDBJ whole genome shotgun (WGS) entry which is preliminary data.</text>
</comment>
<dbReference type="EMBL" id="BGZK01000063">
    <property type="protein sequence ID" value="GBP14338.1"/>
    <property type="molecule type" value="Genomic_DNA"/>
</dbReference>